<dbReference type="Proteomes" id="UP000197019">
    <property type="component" value="Chromosome"/>
</dbReference>
<gene>
    <name evidence="2" type="ORF">CEK71_20535</name>
</gene>
<dbReference type="AlphaFoldDB" id="A0A1Z4C3Y6"/>
<organism evidence="2 3">
    <name type="scientific">Methylovulum psychrotolerans</name>
    <dbReference type="NCBI Taxonomy" id="1704499"/>
    <lineage>
        <taxon>Bacteria</taxon>
        <taxon>Pseudomonadati</taxon>
        <taxon>Pseudomonadota</taxon>
        <taxon>Gammaproteobacteria</taxon>
        <taxon>Methylococcales</taxon>
        <taxon>Methylococcaceae</taxon>
        <taxon>Methylovulum</taxon>
    </lineage>
</organism>
<reference evidence="2 3" key="1">
    <citation type="submission" date="2017-06" db="EMBL/GenBank/DDBJ databases">
        <title>Genome Sequencing of the methanotroph Methylovulum psychrotolerants str. HV10-M2 isolated from a high-altitude environment.</title>
        <authorList>
            <person name="Mateos-Rivera A."/>
        </authorList>
    </citation>
    <scope>NUCLEOTIDE SEQUENCE [LARGE SCALE GENOMIC DNA]</scope>
    <source>
        <strain evidence="2 3">HV10_M2</strain>
    </source>
</reference>
<keyword evidence="3" id="KW-1185">Reference proteome</keyword>
<evidence type="ECO:0000313" key="3">
    <source>
        <dbReference type="Proteomes" id="UP000197019"/>
    </source>
</evidence>
<accession>A0A1Z4C3Y6</accession>
<dbReference type="KEGG" id="mpsy:CEK71_20535"/>
<dbReference type="EMBL" id="CP022129">
    <property type="protein sequence ID" value="ASF48257.1"/>
    <property type="molecule type" value="Genomic_DNA"/>
</dbReference>
<name>A0A1Z4C3Y6_9GAMM</name>
<protein>
    <submittedName>
        <fullName evidence="2">Uncharacterized protein</fullName>
    </submittedName>
</protein>
<dbReference type="PROSITE" id="PS51257">
    <property type="entry name" value="PROKAR_LIPOPROTEIN"/>
    <property type="match status" value="1"/>
</dbReference>
<evidence type="ECO:0000256" key="1">
    <source>
        <dbReference type="SAM" id="MobiDB-lite"/>
    </source>
</evidence>
<dbReference type="RefSeq" id="WP_088621127.1">
    <property type="nucleotide sequence ID" value="NZ_CP022129.1"/>
</dbReference>
<feature type="compositionally biased region" description="Polar residues" evidence="1">
    <location>
        <begin position="102"/>
        <end position="115"/>
    </location>
</feature>
<feature type="region of interest" description="Disordered" evidence="1">
    <location>
        <begin position="93"/>
        <end position="122"/>
    </location>
</feature>
<proteinExistence type="predicted"/>
<evidence type="ECO:0000313" key="2">
    <source>
        <dbReference type="EMBL" id="ASF48257.1"/>
    </source>
</evidence>
<sequence>MSQKLAVSFILTLLTGCGQLQSPASQAPAAARPAGPEIRWVVADTRKLTEAVEIAIINADPDYQTEKKRYADSKQAQQLLREQIDELEQADKRKCIDERGNPRQNDPNNSSSPLNTPMLRGFSRPSRLSAEIQRPNKPSYWDCVKTIAEDPLISDLRTQQSRFGNIEQQRRNTERERRQRAETILSKLAADYGQAHGYPLILNNISQYVLFNRNKVVLDVTDDLLDYIAAHPEATQPPAVAADPAVNP</sequence>